<comment type="caution">
    <text evidence="1">The sequence shown here is derived from an EMBL/GenBank/DDBJ whole genome shotgun (WGS) entry which is preliminary data.</text>
</comment>
<proteinExistence type="predicted"/>
<dbReference type="Proteomes" id="UP001170666">
    <property type="component" value="Unassembled WGS sequence"/>
</dbReference>
<evidence type="ECO:0000313" key="1">
    <source>
        <dbReference type="EMBL" id="MDO8057430.1"/>
    </source>
</evidence>
<gene>
    <name evidence="1" type="ORF">OC698_01835</name>
</gene>
<dbReference type="EMBL" id="JAOSIT010000018">
    <property type="protein sequence ID" value="MDO8057430.1"/>
    <property type="molecule type" value="Genomic_DNA"/>
</dbReference>
<name>A0ABT9D166_9MOLU</name>
<dbReference type="RefSeq" id="WP_304513030.1">
    <property type="nucleotide sequence ID" value="NZ_JAOSIT010000018.1"/>
</dbReference>
<sequence length="107" mass="12769">MNHGSSILGMKSKKMRNYKKNLDVTNKYIFQGCTNLTDRLKAKRCENCDKATQLQIYHIGKIRKANHQRIMNKRIKVLRKVCHRKIINQQIHDIRKIRTIRIAVRQN</sequence>
<reference evidence="1 2" key="1">
    <citation type="journal article" date="2023" name="Int. J. Syst. Evol. Microbiol.">
        <title>The observation of taxonomic boundaries for the 16SrII and 16SrXXV phytoplasmas using genome-based delimitation.</title>
        <authorList>
            <person name="Rodrigues Jardim B."/>
            <person name="Tran-Nguyen L.T.T."/>
            <person name="Gambley C."/>
            <person name="Al-Sadi A.M."/>
            <person name="Al-Subhi A.M."/>
            <person name="Foissac X."/>
            <person name="Salar P."/>
            <person name="Cai H."/>
            <person name="Yang J.Y."/>
            <person name="Davis R."/>
            <person name="Jones L."/>
            <person name="Rodoni B."/>
            <person name="Constable F.E."/>
        </authorList>
    </citation>
    <scope>NUCLEOTIDE SEQUENCE [LARGE SCALE GENOMIC DNA]</scope>
    <source>
        <strain evidence="1">BAWM-BFA-CoWB</strain>
    </source>
</reference>
<protein>
    <submittedName>
        <fullName evidence="1">Uncharacterized protein</fullName>
    </submittedName>
</protein>
<evidence type="ECO:0000313" key="2">
    <source>
        <dbReference type="Proteomes" id="UP001170666"/>
    </source>
</evidence>
<keyword evidence="2" id="KW-1185">Reference proteome</keyword>
<accession>A0ABT9D166</accession>
<organism evidence="1 2">
    <name type="scientific">Candidatus Phytoplasma gossypii</name>
    <dbReference type="NCBI Taxonomy" id="2982629"/>
    <lineage>
        <taxon>Bacteria</taxon>
        <taxon>Bacillati</taxon>
        <taxon>Mycoplasmatota</taxon>
        <taxon>Mollicutes</taxon>
        <taxon>Acholeplasmatales</taxon>
        <taxon>Acholeplasmataceae</taxon>
        <taxon>Candidatus Phytoplasma</taxon>
        <taxon>16SrII (Peanut WB group)</taxon>
    </lineage>
</organism>